<protein>
    <submittedName>
        <fullName evidence="1">Uncharacterized protein</fullName>
    </submittedName>
</protein>
<gene>
    <name evidence="1" type="ORF">GXM_09808</name>
</gene>
<dbReference type="Proteomes" id="UP000326678">
    <property type="component" value="Chromosome pGXM01"/>
</dbReference>
<organism evidence="1 2">
    <name type="scientific">Nostoc sphaeroides CCNUC1</name>
    <dbReference type="NCBI Taxonomy" id="2653204"/>
    <lineage>
        <taxon>Bacteria</taxon>
        <taxon>Bacillati</taxon>
        <taxon>Cyanobacteriota</taxon>
        <taxon>Cyanophyceae</taxon>
        <taxon>Nostocales</taxon>
        <taxon>Nostocaceae</taxon>
        <taxon>Nostoc</taxon>
    </lineage>
</organism>
<dbReference type="EMBL" id="CP045228">
    <property type="protein sequence ID" value="QFS52314.1"/>
    <property type="molecule type" value="Genomic_DNA"/>
</dbReference>
<evidence type="ECO:0000313" key="2">
    <source>
        <dbReference type="Proteomes" id="UP000326678"/>
    </source>
</evidence>
<evidence type="ECO:0000313" key="1">
    <source>
        <dbReference type="EMBL" id="QFS52314.1"/>
    </source>
</evidence>
<dbReference type="KEGG" id="nsh:GXM_09808"/>
<dbReference type="AlphaFoldDB" id="A0A5P8WHX5"/>
<sequence>MGSIDYWVLVNKRVVDERSLLVVSVERSPSSVRELRRY</sequence>
<name>A0A5P8WHX5_9NOSO</name>
<keyword evidence="2" id="KW-1185">Reference proteome</keyword>
<proteinExistence type="predicted"/>
<reference evidence="1 2" key="1">
    <citation type="submission" date="2019-10" db="EMBL/GenBank/DDBJ databases">
        <title>Genomic and transcriptomic insights into the perfect genentic adaptation of a filamentous nitrogen-fixing cyanobacterium to rice fields.</title>
        <authorList>
            <person name="Chen Z."/>
        </authorList>
    </citation>
    <scope>NUCLEOTIDE SEQUENCE [LARGE SCALE GENOMIC DNA]</scope>
    <source>
        <strain evidence="1">CCNUC1</strain>
    </source>
</reference>
<accession>A0A5P8WHX5</accession>